<reference evidence="1" key="1">
    <citation type="submission" date="2022-11" db="EMBL/GenBank/DDBJ databases">
        <authorList>
            <person name="Petersen C."/>
        </authorList>
    </citation>
    <scope>NUCLEOTIDE SEQUENCE</scope>
    <source>
        <strain evidence="1">IBT 34128</strain>
    </source>
</reference>
<proteinExistence type="predicted"/>
<evidence type="ECO:0000313" key="2">
    <source>
        <dbReference type="Proteomes" id="UP001141434"/>
    </source>
</evidence>
<accession>A0A9W9ES75</accession>
<gene>
    <name evidence="1" type="ORF">NUU61_008360</name>
</gene>
<evidence type="ECO:0000313" key="1">
    <source>
        <dbReference type="EMBL" id="KAJ5087053.1"/>
    </source>
</evidence>
<keyword evidence="2" id="KW-1185">Reference proteome</keyword>
<sequence length="181" mass="20395">MAEPNLAPATFAEYNEQIQSLLFSVPPEIRYAIFAYSLASTPGTTQPVGQDAHCTRPGYETRHHTYLKLPSSVTLFEFDIESRVHREDEVDYIARKTADEWHFKRSDGIHLLAGQSDISISRWTGSSVLGNERWVRDETRPGQLDYYLTTIAWRPSQHPLGARPLYNPSLMEPAAACTAGV</sequence>
<dbReference type="EMBL" id="JAPMSZ010000010">
    <property type="protein sequence ID" value="KAJ5087053.1"/>
    <property type="molecule type" value="Genomic_DNA"/>
</dbReference>
<dbReference type="Proteomes" id="UP001141434">
    <property type="component" value="Unassembled WGS sequence"/>
</dbReference>
<dbReference type="OrthoDB" id="288942at2759"/>
<dbReference type="AlphaFoldDB" id="A0A9W9ES75"/>
<protein>
    <submittedName>
        <fullName evidence="1">Uncharacterized protein</fullName>
    </submittedName>
</protein>
<dbReference type="RefSeq" id="XP_056509178.1">
    <property type="nucleotide sequence ID" value="XM_056658885.1"/>
</dbReference>
<dbReference type="GeneID" id="81398054"/>
<organism evidence="1 2">
    <name type="scientific">Penicillium alfredii</name>
    <dbReference type="NCBI Taxonomy" id="1506179"/>
    <lineage>
        <taxon>Eukaryota</taxon>
        <taxon>Fungi</taxon>
        <taxon>Dikarya</taxon>
        <taxon>Ascomycota</taxon>
        <taxon>Pezizomycotina</taxon>
        <taxon>Eurotiomycetes</taxon>
        <taxon>Eurotiomycetidae</taxon>
        <taxon>Eurotiales</taxon>
        <taxon>Aspergillaceae</taxon>
        <taxon>Penicillium</taxon>
    </lineage>
</organism>
<name>A0A9W9ES75_9EURO</name>
<reference evidence="1" key="2">
    <citation type="journal article" date="2023" name="IMA Fungus">
        <title>Comparative genomic study of the Penicillium genus elucidates a diverse pangenome and 15 lateral gene transfer events.</title>
        <authorList>
            <person name="Petersen C."/>
            <person name="Sorensen T."/>
            <person name="Nielsen M.R."/>
            <person name="Sondergaard T.E."/>
            <person name="Sorensen J.L."/>
            <person name="Fitzpatrick D.A."/>
            <person name="Frisvad J.C."/>
            <person name="Nielsen K.L."/>
        </authorList>
    </citation>
    <scope>NUCLEOTIDE SEQUENCE</scope>
    <source>
        <strain evidence="1">IBT 34128</strain>
    </source>
</reference>
<comment type="caution">
    <text evidence="1">The sequence shown here is derived from an EMBL/GenBank/DDBJ whole genome shotgun (WGS) entry which is preliminary data.</text>
</comment>